<dbReference type="InterPro" id="IPR029058">
    <property type="entry name" value="AB_hydrolase_fold"/>
</dbReference>
<sequence length="272" mass="30836">MGKLAVRNVNYWAETFGKGEPLVLLHGFTGSGETWGFLKNSLKKYQLVLIDIIGHGQTDSPENPERYRMEEAVEDLKEIFLSFNIRKAHVLGYSMGGRLALSFAMRQPEFVKTLILESSSPGLKTEKERETRRLQDERLAQMILDEGVAAFVQHWENIPLFLTQKSLPPAVKDKIRKDRLKNNAIGLANSLKGMGTGVQPSWWGALKSFNIPTLLICGERDLKFCKIMKEMNQLIPCSELKVVPQAGHAVHVEQSKFFGKIVDEFLQHFSTY</sequence>
<evidence type="ECO:0000256" key="2">
    <source>
        <dbReference type="ARBA" id="ARBA00023239"/>
    </source>
</evidence>
<organism evidence="5 6">
    <name type="scientific">Aeribacillus composti</name>
    <dbReference type="NCBI Taxonomy" id="1868734"/>
    <lineage>
        <taxon>Bacteria</taxon>
        <taxon>Bacillati</taxon>
        <taxon>Bacillota</taxon>
        <taxon>Bacilli</taxon>
        <taxon>Bacillales</taxon>
        <taxon>Bacillaceae</taxon>
        <taxon>Aeribacillus</taxon>
    </lineage>
</organism>
<dbReference type="Pfam" id="PF00561">
    <property type="entry name" value="Abhydrolase_1"/>
    <property type="match status" value="1"/>
</dbReference>
<evidence type="ECO:0000256" key="3">
    <source>
        <dbReference type="HAMAP-Rule" id="MF_01660"/>
    </source>
</evidence>
<keyword evidence="2 3" id="KW-0456">Lyase</keyword>
<comment type="pathway">
    <text evidence="3">Quinol/quinone metabolism; 1,4-dihydroxy-2-naphthoate biosynthesis; 1,4-dihydroxy-2-naphthoate from chorismate: step 3/7.</text>
</comment>
<dbReference type="PANTHER" id="PTHR42916">
    <property type="entry name" value="2-SUCCINYL-5-ENOLPYRUVYL-6-HYDROXY-3-CYCLOHEXENE-1-CARBOXYLATE SYNTHASE"/>
    <property type="match status" value="1"/>
</dbReference>
<dbReference type="InterPro" id="IPR000073">
    <property type="entry name" value="AB_hydrolase_1"/>
</dbReference>
<dbReference type="Proteomes" id="UP001303701">
    <property type="component" value="Chromosome"/>
</dbReference>
<evidence type="ECO:0000313" key="5">
    <source>
        <dbReference type="EMBL" id="WNF34858.1"/>
    </source>
</evidence>
<dbReference type="EMBL" id="CP134501">
    <property type="protein sequence ID" value="WNF34858.1"/>
    <property type="molecule type" value="Genomic_DNA"/>
</dbReference>
<accession>A0ABY9WFW9</accession>
<comment type="pathway">
    <text evidence="3">Quinol/quinone metabolism; menaquinone biosynthesis.</text>
</comment>
<dbReference type="GO" id="GO:0070205">
    <property type="term" value="F:2-succinyl-6-hydroxy-2,4-cyclohexadiene-1-carboxylate synthase activity"/>
    <property type="evidence" value="ECO:0007669"/>
    <property type="project" value="UniProtKB-EC"/>
</dbReference>
<comment type="function">
    <text evidence="3">Catalyzes a proton abstraction reaction that results in 2,5-elimination of pyruvate from 2-succinyl-5-enolpyruvyl-6-hydroxy-3-cyclohexene-1-carboxylate (SEPHCHC) and the formation of 2-succinyl-6-hydroxy-2,4-cyclohexadiene-1-carboxylate (SHCHC).</text>
</comment>
<feature type="domain" description="AB hydrolase-1" evidence="4">
    <location>
        <begin position="21"/>
        <end position="253"/>
    </location>
</feature>
<comment type="subunit">
    <text evidence="3">Monomer.</text>
</comment>
<dbReference type="NCBIfam" id="TIGR03695">
    <property type="entry name" value="menH_SHCHC"/>
    <property type="match status" value="1"/>
</dbReference>
<proteinExistence type="inferred from homology"/>
<comment type="catalytic activity">
    <reaction evidence="3">
        <text>5-enolpyruvoyl-6-hydroxy-2-succinyl-cyclohex-3-ene-1-carboxylate = (1R,6R)-6-hydroxy-2-succinyl-cyclohexa-2,4-diene-1-carboxylate + pyruvate</text>
        <dbReference type="Rhea" id="RHEA:25597"/>
        <dbReference type="ChEBI" id="CHEBI:15361"/>
        <dbReference type="ChEBI" id="CHEBI:58689"/>
        <dbReference type="ChEBI" id="CHEBI:58818"/>
        <dbReference type="EC" id="4.2.99.20"/>
    </reaction>
</comment>
<dbReference type="PANTHER" id="PTHR42916:SF1">
    <property type="entry name" value="PROTEIN PHYLLO, CHLOROPLASTIC"/>
    <property type="match status" value="1"/>
</dbReference>
<dbReference type="SUPFAM" id="SSF53474">
    <property type="entry name" value="alpha/beta-Hydrolases"/>
    <property type="match status" value="1"/>
</dbReference>
<dbReference type="InterPro" id="IPR022485">
    <property type="entry name" value="SHCHC_synthase_MenH"/>
</dbReference>
<keyword evidence="1 3" id="KW-0474">Menaquinone biosynthesis</keyword>
<evidence type="ECO:0000259" key="4">
    <source>
        <dbReference type="Pfam" id="PF00561"/>
    </source>
</evidence>
<evidence type="ECO:0000256" key="1">
    <source>
        <dbReference type="ARBA" id="ARBA00022428"/>
    </source>
</evidence>
<gene>
    <name evidence="3 5" type="primary">menH</name>
    <name evidence="5" type="ORF">RI196_04770</name>
</gene>
<evidence type="ECO:0000313" key="6">
    <source>
        <dbReference type="Proteomes" id="UP001303701"/>
    </source>
</evidence>
<reference evidence="5 6" key="1">
    <citation type="submission" date="2023-09" db="EMBL/GenBank/DDBJ databases">
        <title>Different Types of Thermotolerant Ring-Cleaving Dioxygenases derived from Aeribacillus composti HB-1 applied for multiple aromatic hydrocarbons removal.</title>
        <authorList>
            <person name="Cao L."/>
            <person name="Li M."/>
            <person name="Ma T."/>
        </authorList>
    </citation>
    <scope>NUCLEOTIDE SEQUENCE [LARGE SCALE GENOMIC DNA]</scope>
    <source>
        <strain evidence="5 6">HB-1</strain>
    </source>
</reference>
<keyword evidence="6" id="KW-1185">Reference proteome</keyword>
<dbReference type="HAMAP" id="MF_01660">
    <property type="entry name" value="MenH"/>
    <property type="match status" value="1"/>
</dbReference>
<dbReference type="Gene3D" id="3.40.50.1820">
    <property type="entry name" value="alpha/beta hydrolase"/>
    <property type="match status" value="1"/>
</dbReference>
<name>A0ABY9WFW9_9BACI</name>
<dbReference type="PRINTS" id="PR00111">
    <property type="entry name" value="ABHYDROLASE"/>
</dbReference>
<protein>
    <recommendedName>
        <fullName evidence="3">Putative 2-succinyl-6-hydroxy-2,4-cyclohexadiene-1-carboxylate synthase</fullName>
        <shortName evidence="3">SHCHC synthase</shortName>
        <ecNumber evidence="3">4.2.99.20</ecNumber>
    </recommendedName>
</protein>
<comment type="similarity">
    <text evidence="3">Belongs to the AB hydrolase superfamily. MenH family.</text>
</comment>
<dbReference type="EC" id="4.2.99.20" evidence="3"/>